<keyword evidence="4 10" id="KW-0547">Nucleotide-binding</keyword>
<dbReference type="Gene3D" id="3.40.850.10">
    <property type="entry name" value="Kinesin motor domain"/>
    <property type="match status" value="1"/>
</dbReference>
<keyword evidence="5 10" id="KW-0067">ATP-binding</keyword>
<dbReference type="EMBL" id="HG793128">
    <property type="protein sequence ID" value="CDK27337.1"/>
    <property type="molecule type" value="Genomic_DNA"/>
</dbReference>
<evidence type="ECO:0000313" key="16">
    <source>
        <dbReference type="Proteomes" id="UP000019384"/>
    </source>
</evidence>
<dbReference type="InterPro" id="IPR027417">
    <property type="entry name" value="P-loop_NTPase"/>
</dbReference>
<feature type="compositionally biased region" description="Polar residues" evidence="13">
    <location>
        <begin position="30"/>
        <end position="42"/>
    </location>
</feature>
<dbReference type="CDD" id="cd01369">
    <property type="entry name" value="KISc_KHC_KIF5"/>
    <property type="match status" value="1"/>
</dbReference>
<evidence type="ECO:0000256" key="2">
    <source>
        <dbReference type="ARBA" id="ARBA00022490"/>
    </source>
</evidence>
<feature type="coiled-coil region" evidence="12">
    <location>
        <begin position="377"/>
        <end position="411"/>
    </location>
</feature>
<evidence type="ECO:0000256" key="6">
    <source>
        <dbReference type="ARBA" id="ARBA00023054"/>
    </source>
</evidence>
<dbReference type="HOGENOM" id="CLU_001485_2_1_1"/>
<evidence type="ECO:0000256" key="10">
    <source>
        <dbReference type="PROSITE-ProRule" id="PRU00283"/>
    </source>
</evidence>
<dbReference type="Proteomes" id="UP000019384">
    <property type="component" value="Unassembled WGS sequence"/>
</dbReference>
<dbReference type="RefSeq" id="XP_022459332.1">
    <property type="nucleotide sequence ID" value="XM_022601717.1"/>
</dbReference>
<dbReference type="SMART" id="SM00129">
    <property type="entry name" value="KISc"/>
    <property type="match status" value="1"/>
</dbReference>
<keyword evidence="7 10" id="KW-0505">Motor protein</keyword>
<dbReference type="GO" id="GO:0007052">
    <property type="term" value="P:mitotic spindle organization"/>
    <property type="evidence" value="ECO:0007669"/>
    <property type="project" value="TreeGrafter"/>
</dbReference>
<dbReference type="GeneID" id="34520720"/>
<dbReference type="GO" id="GO:0007163">
    <property type="term" value="P:establishment or maintenance of cell polarity"/>
    <property type="evidence" value="ECO:0007669"/>
    <property type="project" value="EnsemblFungi"/>
</dbReference>
<keyword evidence="16" id="KW-1185">Reference proteome</keyword>
<evidence type="ECO:0000256" key="9">
    <source>
        <dbReference type="ARBA" id="ARBA00034704"/>
    </source>
</evidence>
<reference evidence="15" key="1">
    <citation type="submission" date="2013-12" db="EMBL/GenBank/DDBJ databases">
        <authorList>
            <person name="Genoscope - CEA"/>
        </authorList>
    </citation>
    <scope>NUCLEOTIDE SEQUENCE</scope>
    <source>
        <strain evidence="15">CBS 1993</strain>
    </source>
</reference>
<dbReference type="PROSITE" id="PS00411">
    <property type="entry name" value="KINESIN_MOTOR_1"/>
    <property type="match status" value="1"/>
</dbReference>
<dbReference type="PANTHER" id="PTHR47969:SF29">
    <property type="entry name" value="KINESIN-LIKE PROTEIN"/>
    <property type="match status" value="1"/>
</dbReference>
<dbReference type="FunFam" id="3.40.850.10:FF:000019">
    <property type="entry name" value="Kinesin-like protein KIN-5D"/>
    <property type="match status" value="1"/>
</dbReference>
<dbReference type="InterPro" id="IPR059182">
    <property type="entry name" value="Khc_C"/>
</dbReference>
<dbReference type="GO" id="GO:0005524">
    <property type="term" value="F:ATP binding"/>
    <property type="evidence" value="ECO:0007669"/>
    <property type="project" value="UniProtKB-UniRule"/>
</dbReference>
<dbReference type="InterPro" id="IPR019821">
    <property type="entry name" value="Kinesin_motor_CS"/>
</dbReference>
<feature type="domain" description="Kinesin motor" evidence="14">
    <location>
        <begin position="50"/>
        <end position="372"/>
    </location>
</feature>
<keyword evidence="2" id="KW-0963">Cytoplasm</keyword>
<proteinExistence type="inferred from homology"/>
<accession>W6MQ23</accession>
<organism evidence="15 16">
    <name type="scientific">Kuraishia capsulata CBS 1993</name>
    <dbReference type="NCBI Taxonomy" id="1382522"/>
    <lineage>
        <taxon>Eukaryota</taxon>
        <taxon>Fungi</taxon>
        <taxon>Dikarya</taxon>
        <taxon>Ascomycota</taxon>
        <taxon>Saccharomycotina</taxon>
        <taxon>Pichiomycetes</taxon>
        <taxon>Pichiales</taxon>
        <taxon>Pichiaceae</taxon>
        <taxon>Kuraishia</taxon>
    </lineage>
</organism>
<evidence type="ECO:0000256" key="4">
    <source>
        <dbReference type="ARBA" id="ARBA00022741"/>
    </source>
</evidence>
<dbReference type="STRING" id="1382522.W6MQ23"/>
<dbReference type="InterPro" id="IPR036961">
    <property type="entry name" value="Kinesin_motor_dom_sf"/>
</dbReference>
<evidence type="ECO:0000313" key="15">
    <source>
        <dbReference type="EMBL" id="CDK27337.1"/>
    </source>
</evidence>
<keyword evidence="3 11" id="KW-0493">Microtubule</keyword>
<keyword evidence="8" id="KW-0206">Cytoskeleton</keyword>
<dbReference type="CDD" id="cd23649">
    <property type="entry name" value="Khc_CBD_cc"/>
    <property type="match status" value="1"/>
</dbReference>
<reference evidence="15" key="2">
    <citation type="submission" date="2014-02" db="EMBL/GenBank/DDBJ databases">
        <title>Complete DNA sequence of /Kuraishia capsulata/ illustrates novel genomic features among budding yeasts (/Saccharomycotina/).</title>
        <authorList>
            <person name="Morales L."/>
            <person name="Noel B."/>
            <person name="Porcel B."/>
            <person name="Marcet-Houben M."/>
            <person name="Hullo M-F."/>
            <person name="Sacerdot C."/>
            <person name="Tekaia F."/>
            <person name="Leh-Louis V."/>
            <person name="Despons L."/>
            <person name="Khanna V."/>
            <person name="Aury J-M."/>
            <person name="Barbe V."/>
            <person name="Couloux A."/>
            <person name="Labadie K."/>
            <person name="Pelletier E."/>
            <person name="Souciet J-L."/>
            <person name="Boekhout T."/>
            <person name="Gabaldon T."/>
            <person name="Wincker P."/>
            <person name="Dujon B."/>
        </authorList>
    </citation>
    <scope>NUCLEOTIDE SEQUENCE</scope>
    <source>
        <strain evidence="15">CBS 1993</strain>
    </source>
</reference>
<dbReference type="GO" id="GO:0000301">
    <property type="term" value="P:retrograde transport, vesicle recycling within Golgi"/>
    <property type="evidence" value="ECO:0007669"/>
    <property type="project" value="EnsemblFungi"/>
</dbReference>
<dbReference type="SUPFAM" id="SSF52540">
    <property type="entry name" value="P-loop containing nucleoside triphosphate hydrolases"/>
    <property type="match status" value="1"/>
</dbReference>
<sequence length="639" mass="70448">MSFRDRSTLSMTPRKTVETQGTPIGRNAGATRSRSNSPQKRTINTVQPGNVKVVARFRPENESEKFHGSSKIVRVVDSSTVALDVTPAVGSFSFDRVFDETCNQNTIFEYSIKETIDSLFQGYNGTVIAYGQTGSGKSYTMMGPVDGDPEAKGMIPRIADQIFDDIAKSSSDKEFTVGISYLEIYMEQLRDLLSEEASDLAIHESRTGEVYVKGLTNRYISGKDELYEAMKAGAAARIVSSTDMNDESSRSHAIFQISLTQQSSATGMVKKGTLFLVDLAGSEKATKTGASGQTLEEAKKINSSLSALGNVINALTDGSRHVPYRNSKLTRILQESLGGNSCTTLIVNCSPSSIQEQETLSSLRFGVRAKRIKNNVHVNAELSAGQLKTRLQEEQNENAKNRARIAALEQELAAHKYKNEDGGVELPVVPIFDYDDRSIIIDDDKSENEITRLNAVVKELSITNKILLSDLESRCTKIVELELENDRLKDQIGSPDTESYTQLDQTIAKLSLKIKDMEIQNQGLRKDIAVAQNFSETRSERVKELESQLYDQSRILQRDAYTFEERLGYLKSRLTAVKSASFGTVPGPLQDTTNNAGHSYTPPQPITPADISVAKQARNKVGLNLRILKPLRGGNENPN</sequence>
<name>W6MQ23_9ASCO</name>
<feature type="binding site" evidence="10">
    <location>
        <begin position="131"/>
        <end position="138"/>
    </location>
    <ligand>
        <name>ATP</name>
        <dbReference type="ChEBI" id="CHEBI:30616"/>
    </ligand>
</feature>
<evidence type="ECO:0000256" key="12">
    <source>
        <dbReference type="SAM" id="Coils"/>
    </source>
</evidence>
<evidence type="ECO:0000256" key="1">
    <source>
        <dbReference type="ARBA" id="ARBA00004245"/>
    </source>
</evidence>
<dbReference type="InterPro" id="IPR001752">
    <property type="entry name" value="Kinesin_motor_dom"/>
</dbReference>
<dbReference type="GO" id="GO:0051231">
    <property type="term" value="P:spindle elongation"/>
    <property type="evidence" value="ECO:0007669"/>
    <property type="project" value="TreeGrafter"/>
</dbReference>
<dbReference type="PRINTS" id="PR00380">
    <property type="entry name" value="KINESINHEAVY"/>
</dbReference>
<evidence type="ECO:0000256" key="11">
    <source>
        <dbReference type="RuleBase" id="RU000394"/>
    </source>
</evidence>
<dbReference type="AlphaFoldDB" id="W6MQ23"/>
<evidence type="ECO:0000256" key="5">
    <source>
        <dbReference type="ARBA" id="ARBA00022840"/>
    </source>
</evidence>
<comment type="similarity">
    <text evidence="9">Belongs to the TRAFAC class myosin-kinesin ATPase superfamily. Kinesin family. KIN-5/BimC subfamily.</text>
</comment>
<comment type="subcellular location">
    <subcellularLocation>
        <location evidence="1">Cytoplasm</location>
        <location evidence="1">Cytoskeleton</location>
    </subcellularLocation>
</comment>
<dbReference type="GO" id="GO:0007018">
    <property type="term" value="P:microtubule-based movement"/>
    <property type="evidence" value="ECO:0007669"/>
    <property type="project" value="InterPro"/>
</dbReference>
<evidence type="ECO:0000256" key="8">
    <source>
        <dbReference type="ARBA" id="ARBA00023212"/>
    </source>
</evidence>
<gene>
    <name evidence="15" type="ORF">KUCA_T00003315001</name>
</gene>
<dbReference type="PANTHER" id="PTHR47969">
    <property type="entry name" value="CHROMOSOME-ASSOCIATED KINESIN KIF4A-RELATED"/>
    <property type="match status" value="1"/>
</dbReference>
<evidence type="ECO:0000256" key="3">
    <source>
        <dbReference type="ARBA" id="ARBA00022701"/>
    </source>
</evidence>
<dbReference type="GO" id="GO:0008017">
    <property type="term" value="F:microtubule binding"/>
    <property type="evidence" value="ECO:0007669"/>
    <property type="project" value="InterPro"/>
</dbReference>
<feature type="coiled-coil region" evidence="12">
    <location>
        <begin position="471"/>
        <end position="527"/>
    </location>
</feature>
<dbReference type="GO" id="GO:0003777">
    <property type="term" value="F:microtubule motor activity"/>
    <property type="evidence" value="ECO:0007669"/>
    <property type="project" value="InterPro"/>
</dbReference>
<dbReference type="InterPro" id="IPR027640">
    <property type="entry name" value="Kinesin-like_fam"/>
</dbReference>
<evidence type="ECO:0000256" key="7">
    <source>
        <dbReference type="ARBA" id="ARBA00023175"/>
    </source>
</evidence>
<dbReference type="Pfam" id="PF00225">
    <property type="entry name" value="Kinesin"/>
    <property type="match status" value="1"/>
</dbReference>
<dbReference type="OrthoDB" id="3176171at2759"/>
<evidence type="ECO:0000256" key="13">
    <source>
        <dbReference type="SAM" id="MobiDB-lite"/>
    </source>
</evidence>
<feature type="region of interest" description="Disordered" evidence="13">
    <location>
        <begin position="587"/>
        <end position="607"/>
    </location>
</feature>
<keyword evidence="6 12" id="KW-0175">Coiled coil</keyword>
<feature type="region of interest" description="Disordered" evidence="13">
    <location>
        <begin position="1"/>
        <end position="42"/>
    </location>
</feature>
<dbReference type="GO" id="GO:0005881">
    <property type="term" value="C:cytoplasmic microtubule"/>
    <property type="evidence" value="ECO:0007669"/>
    <property type="project" value="EnsemblFungi"/>
</dbReference>
<dbReference type="GO" id="GO:0005875">
    <property type="term" value="C:microtubule associated complex"/>
    <property type="evidence" value="ECO:0007669"/>
    <property type="project" value="TreeGrafter"/>
</dbReference>
<protein>
    <recommendedName>
        <fullName evidence="11">Kinesin-like protein</fullName>
    </recommendedName>
</protein>
<feature type="compositionally biased region" description="Polar residues" evidence="13">
    <location>
        <begin position="8"/>
        <end position="22"/>
    </location>
</feature>
<evidence type="ECO:0000259" key="14">
    <source>
        <dbReference type="PROSITE" id="PS50067"/>
    </source>
</evidence>
<dbReference type="PROSITE" id="PS50067">
    <property type="entry name" value="KINESIN_MOTOR_2"/>
    <property type="match status" value="1"/>
</dbReference>